<sequence>MDLTDWTYVLTFGHSLDIYAYGSLRVGIDRNTGEKIISYVV</sequence>
<protein>
    <submittedName>
        <fullName evidence="1">Uncharacterized protein</fullName>
    </submittedName>
</protein>
<organism evidence="1">
    <name type="scientific">marine sediment metagenome</name>
    <dbReference type="NCBI Taxonomy" id="412755"/>
    <lineage>
        <taxon>unclassified sequences</taxon>
        <taxon>metagenomes</taxon>
        <taxon>ecological metagenomes</taxon>
    </lineage>
</organism>
<proteinExistence type="predicted"/>
<dbReference type="AlphaFoldDB" id="A0A0F9MUK5"/>
<evidence type="ECO:0000313" key="1">
    <source>
        <dbReference type="EMBL" id="KKM80295.1"/>
    </source>
</evidence>
<dbReference type="EMBL" id="LAZR01008208">
    <property type="protein sequence ID" value="KKM80295.1"/>
    <property type="molecule type" value="Genomic_DNA"/>
</dbReference>
<accession>A0A0F9MUK5</accession>
<reference evidence="1" key="1">
    <citation type="journal article" date="2015" name="Nature">
        <title>Complex archaea that bridge the gap between prokaryotes and eukaryotes.</title>
        <authorList>
            <person name="Spang A."/>
            <person name="Saw J.H."/>
            <person name="Jorgensen S.L."/>
            <person name="Zaremba-Niedzwiedzka K."/>
            <person name="Martijn J."/>
            <person name="Lind A.E."/>
            <person name="van Eijk R."/>
            <person name="Schleper C."/>
            <person name="Guy L."/>
            <person name="Ettema T.J."/>
        </authorList>
    </citation>
    <scope>NUCLEOTIDE SEQUENCE</scope>
</reference>
<gene>
    <name evidence="1" type="ORF">LCGC14_1341460</name>
</gene>
<name>A0A0F9MUK5_9ZZZZ</name>
<comment type="caution">
    <text evidence="1">The sequence shown here is derived from an EMBL/GenBank/DDBJ whole genome shotgun (WGS) entry which is preliminary data.</text>
</comment>